<dbReference type="Pfam" id="PF07728">
    <property type="entry name" value="AAA_5"/>
    <property type="match status" value="1"/>
</dbReference>
<dbReference type="REBASE" id="454732">
    <property type="entry name" value="SspSoZ1McrBCP"/>
</dbReference>
<dbReference type="KEGG" id="smas:HUE87_08705"/>
<dbReference type="RefSeq" id="WP_194365889.1">
    <property type="nucleotide sequence ID" value="NZ_CP054493.1"/>
</dbReference>
<proteinExistence type="predicted"/>
<dbReference type="GO" id="GO:0005524">
    <property type="term" value="F:ATP binding"/>
    <property type="evidence" value="ECO:0007669"/>
    <property type="project" value="InterPro"/>
</dbReference>
<dbReference type="InterPro" id="IPR052934">
    <property type="entry name" value="Methyl-DNA_Rec/Restrict_Enz"/>
</dbReference>
<name>A0A7S7LYV0_9BACT</name>
<evidence type="ECO:0000313" key="2">
    <source>
        <dbReference type="EMBL" id="QOY53972.1"/>
    </source>
</evidence>
<dbReference type="PANTHER" id="PTHR37291:SF1">
    <property type="entry name" value="TYPE IV METHYL-DIRECTED RESTRICTION ENZYME ECOKMCRB SUBUNIT"/>
    <property type="match status" value="1"/>
</dbReference>
<dbReference type="GO" id="GO:0016887">
    <property type="term" value="F:ATP hydrolysis activity"/>
    <property type="evidence" value="ECO:0007669"/>
    <property type="project" value="InterPro"/>
</dbReference>
<dbReference type="Proteomes" id="UP000593836">
    <property type="component" value="Chromosome"/>
</dbReference>
<dbReference type="EMBL" id="CP054493">
    <property type="protein sequence ID" value="QOY53972.1"/>
    <property type="molecule type" value="Genomic_DNA"/>
</dbReference>
<organism evidence="2 3">
    <name type="scientific">Candidatus Sulfurimonas marisnigri</name>
    <dbReference type="NCBI Taxonomy" id="2740405"/>
    <lineage>
        <taxon>Bacteria</taxon>
        <taxon>Pseudomonadati</taxon>
        <taxon>Campylobacterota</taxon>
        <taxon>Epsilonproteobacteria</taxon>
        <taxon>Campylobacterales</taxon>
        <taxon>Sulfurimonadaceae</taxon>
        <taxon>Sulfurimonas</taxon>
    </lineage>
</organism>
<reference evidence="2 3" key="1">
    <citation type="submission" date="2020-05" db="EMBL/GenBank/DDBJ databases">
        <title>Sulfurimonas marisnigri, sp. nov., and Sulfurimonas baltica, sp. nov., manganese oxide reducing chemolithoautotrophs of the class Epsilonproteobacteria isolated from the pelagic redoxclines of the Black and Baltic Seas and emended description of the genus Sulfurimonas.</title>
        <authorList>
            <person name="Henkel J.V."/>
            <person name="Laudan C."/>
            <person name="Werner J."/>
            <person name="Neu T."/>
            <person name="Plewe S."/>
            <person name="Sproer C."/>
            <person name="Bunk B."/>
            <person name="Schulz-Vogt H.N."/>
        </authorList>
    </citation>
    <scope>NUCLEOTIDE SEQUENCE [LARGE SCALE GENOMIC DNA]</scope>
    <source>
        <strain evidence="2 3">SoZ1</strain>
    </source>
</reference>
<dbReference type="SUPFAM" id="SSF52540">
    <property type="entry name" value="P-loop containing nucleoside triphosphate hydrolases"/>
    <property type="match status" value="1"/>
</dbReference>
<dbReference type="SMART" id="SM00382">
    <property type="entry name" value="AAA"/>
    <property type="match status" value="1"/>
</dbReference>
<gene>
    <name evidence="2" type="ORF">HUE87_08705</name>
</gene>
<dbReference type="PANTHER" id="PTHR37291">
    <property type="entry name" value="5-METHYLCYTOSINE-SPECIFIC RESTRICTION ENZYME B"/>
    <property type="match status" value="1"/>
</dbReference>
<protein>
    <submittedName>
        <fullName evidence="2">AAA family ATPase</fullName>
    </submittedName>
</protein>
<feature type="domain" description="AAA+ ATPase" evidence="1">
    <location>
        <begin position="155"/>
        <end position="349"/>
    </location>
</feature>
<evidence type="ECO:0000259" key="1">
    <source>
        <dbReference type="SMART" id="SM00382"/>
    </source>
</evidence>
<dbReference type="Gene3D" id="3.40.50.300">
    <property type="entry name" value="P-loop containing nucleotide triphosphate hydrolases"/>
    <property type="match status" value="1"/>
</dbReference>
<accession>A0A7S7LYV0</accession>
<dbReference type="AlphaFoldDB" id="A0A7S7LYV0"/>
<dbReference type="InterPro" id="IPR003593">
    <property type="entry name" value="AAA+_ATPase"/>
</dbReference>
<dbReference type="InterPro" id="IPR011704">
    <property type="entry name" value="ATPase_dyneun-rel_AAA"/>
</dbReference>
<keyword evidence="3" id="KW-1185">Reference proteome</keyword>
<evidence type="ECO:0000313" key="3">
    <source>
        <dbReference type="Proteomes" id="UP000593836"/>
    </source>
</evidence>
<dbReference type="InterPro" id="IPR027417">
    <property type="entry name" value="P-loop_NTPase"/>
</dbReference>
<sequence>MKVIFNNKEYRKNGNVVGNDGDGLGRLCFDIFKYYLSMNPGKTYKELQDTFNVSTIHKQLSGQNSQRKVIFNEADFQNWFDNHANNDSKKNERYFGKGNYGNPIEYNSEKLYFTTQWGNRDGNIDKMINFAKQQSFNINILDNHDGEEPELEFPEIKNIILYGAPGVGKTHNYKKIVALIEGGDFLENKIFDFIINNKDDEIEEGSIDRLFKQVKDEKRVEFITFHQSYSYEDFIEGFRPSVSGNIELKDGIFKKLCSGAEKSDKNFYIVIDEINRGNISKIFGELITLIEEDKRDVYEVTLPYSKEKFKVPSNLYIIATMNSTDKSIATIDIALRRRFTFLKMKPNENLILHVEAKKLFNDLNKFIKENLNEDYMLGHSYFMKIQTTEDLEFTKEYKIKPLLEEYFYADEDNYNKAIKIFETTTTQEEENNE</sequence>